<dbReference type="RefSeq" id="WP_189061580.1">
    <property type="nucleotide sequence ID" value="NZ_BMMK01000044.1"/>
</dbReference>
<dbReference type="AlphaFoldDB" id="A0A8J3CDX0"/>
<gene>
    <name evidence="2" type="ORF">GCM10012275_57620</name>
</gene>
<evidence type="ECO:0000259" key="1">
    <source>
        <dbReference type="Pfam" id="PF07179"/>
    </source>
</evidence>
<keyword evidence="3" id="KW-1185">Reference proteome</keyword>
<feature type="domain" description="SseB protein N-terminal" evidence="1">
    <location>
        <begin position="24"/>
        <end position="127"/>
    </location>
</feature>
<dbReference type="InterPro" id="IPR009839">
    <property type="entry name" value="SseB_N"/>
</dbReference>
<reference evidence="2" key="2">
    <citation type="submission" date="2020-09" db="EMBL/GenBank/DDBJ databases">
        <authorList>
            <person name="Sun Q."/>
            <person name="Zhou Y."/>
        </authorList>
    </citation>
    <scope>NUCLEOTIDE SEQUENCE</scope>
    <source>
        <strain evidence="2">CGMCC 4.5737</strain>
    </source>
</reference>
<organism evidence="2 3">
    <name type="scientific">Longimycelium tulufanense</name>
    <dbReference type="NCBI Taxonomy" id="907463"/>
    <lineage>
        <taxon>Bacteria</taxon>
        <taxon>Bacillati</taxon>
        <taxon>Actinomycetota</taxon>
        <taxon>Actinomycetes</taxon>
        <taxon>Pseudonocardiales</taxon>
        <taxon>Pseudonocardiaceae</taxon>
        <taxon>Longimycelium</taxon>
    </lineage>
</organism>
<comment type="caution">
    <text evidence="2">The sequence shown here is derived from an EMBL/GenBank/DDBJ whole genome shotgun (WGS) entry which is preliminary data.</text>
</comment>
<evidence type="ECO:0000313" key="3">
    <source>
        <dbReference type="Proteomes" id="UP000637578"/>
    </source>
</evidence>
<reference evidence="2" key="1">
    <citation type="journal article" date="2014" name="Int. J. Syst. Evol. Microbiol.">
        <title>Complete genome sequence of Corynebacterium casei LMG S-19264T (=DSM 44701T), isolated from a smear-ripened cheese.</title>
        <authorList>
            <consortium name="US DOE Joint Genome Institute (JGI-PGF)"/>
            <person name="Walter F."/>
            <person name="Albersmeier A."/>
            <person name="Kalinowski J."/>
            <person name="Ruckert C."/>
        </authorList>
    </citation>
    <scope>NUCLEOTIDE SEQUENCE</scope>
    <source>
        <strain evidence="2">CGMCC 4.5737</strain>
    </source>
</reference>
<sequence length="151" mass="15794">MNTAIEDPAVVAAARRWHAAQTEAMAPAERERRAEAMLAALRDATLLLPLLRDDDGAVAPGQRAVEGVQWLVVYSTEERLAGAEPQPAGMWAVRGAEVLDRCLAAAGPAVAGAVLDLGCPHVLFLPRLPGIVAPEAALTDTDLTGTGEVLQ</sequence>
<protein>
    <recommendedName>
        <fullName evidence="1">SseB protein N-terminal domain-containing protein</fullName>
    </recommendedName>
</protein>
<proteinExistence type="predicted"/>
<dbReference type="Pfam" id="PF07179">
    <property type="entry name" value="SseB"/>
    <property type="match status" value="1"/>
</dbReference>
<name>A0A8J3CDX0_9PSEU</name>
<dbReference type="Proteomes" id="UP000637578">
    <property type="component" value="Unassembled WGS sequence"/>
</dbReference>
<accession>A0A8J3CDX0</accession>
<dbReference type="EMBL" id="BMMK01000044">
    <property type="protein sequence ID" value="GGM79474.1"/>
    <property type="molecule type" value="Genomic_DNA"/>
</dbReference>
<evidence type="ECO:0000313" key="2">
    <source>
        <dbReference type="EMBL" id="GGM79474.1"/>
    </source>
</evidence>